<evidence type="ECO:0000256" key="5">
    <source>
        <dbReference type="ARBA" id="ARBA00023136"/>
    </source>
</evidence>
<sequence>MAGRKEPNFRYWIEYLGFRLLGAVFSSMPVEWASNVAGALMARIGPRSKKRQPRLMRNLAAAFPEMSQAERDKLANDVWRNIGRVVGEFFHIDAIVRDRVEVANPELLIEIAKSGKGAVLCGAHQANWEGASAVVNKFGLSPMAVYRPMSNPFVDAEMLRRRGKYYAGGLMAKHDPETPVALIRHARAGGVVGVLVDQQAYMGLPTPFFGRPAQTTPFPALIARQCNVPLLLIHGYRMRGVRFKMFITPIEVPRTDDRNADVYAATAAMQAELENSIRQHPDQWMWTHDRWR</sequence>
<organism evidence="7 8">
    <name type="scientific">Candidatus Rhodoblastus alkanivorans</name>
    <dbReference type="NCBI Taxonomy" id="2954117"/>
    <lineage>
        <taxon>Bacteria</taxon>
        <taxon>Pseudomonadati</taxon>
        <taxon>Pseudomonadota</taxon>
        <taxon>Alphaproteobacteria</taxon>
        <taxon>Hyphomicrobiales</taxon>
        <taxon>Rhodoblastaceae</taxon>
        <taxon>Rhodoblastus</taxon>
    </lineage>
</organism>
<dbReference type="CDD" id="cd07984">
    <property type="entry name" value="LPLAT_LABLAT-like"/>
    <property type="match status" value="1"/>
</dbReference>
<comment type="subcellular location">
    <subcellularLocation>
        <location evidence="1">Cell inner membrane</location>
    </subcellularLocation>
</comment>
<proteinExistence type="predicted"/>
<dbReference type="Pfam" id="PF03279">
    <property type="entry name" value="Lip_A_acyltrans"/>
    <property type="match status" value="1"/>
</dbReference>
<protein>
    <submittedName>
        <fullName evidence="7">Lysophospholipid acyltransferase family protein</fullName>
    </submittedName>
</protein>
<dbReference type="RefSeq" id="WP_243067206.1">
    <property type="nucleotide sequence ID" value="NZ_JAIVFK010000028.1"/>
</dbReference>
<keyword evidence="5" id="KW-0472">Membrane</keyword>
<dbReference type="EMBL" id="JAIVFP010000001">
    <property type="protein sequence ID" value="MCI4683244.1"/>
    <property type="molecule type" value="Genomic_DNA"/>
</dbReference>
<dbReference type="PANTHER" id="PTHR30606">
    <property type="entry name" value="LIPID A BIOSYNTHESIS LAUROYL ACYLTRANSFERASE"/>
    <property type="match status" value="1"/>
</dbReference>
<keyword evidence="8" id="KW-1185">Reference proteome</keyword>
<keyword evidence="6 7" id="KW-0012">Acyltransferase</keyword>
<evidence type="ECO:0000256" key="3">
    <source>
        <dbReference type="ARBA" id="ARBA00022519"/>
    </source>
</evidence>
<accession>A0ABS9Z6F0</accession>
<dbReference type="GO" id="GO:0016746">
    <property type="term" value="F:acyltransferase activity"/>
    <property type="evidence" value="ECO:0007669"/>
    <property type="project" value="UniProtKB-KW"/>
</dbReference>
<keyword evidence="2" id="KW-1003">Cell membrane</keyword>
<evidence type="ECO:0000256" key="1">
    <source>
        <dbReference type="ARBA" id="ARBA00004533"/>
    </source>
</evidence>
<keyword evidence="4" id="KW-0808">Transferase</keyword>
<evidence type="ECO:0000313" key="7">
    <source>
        <dbReference type="EMBL" id="MCI4683244.1"/>
    </source>
</evidence>
<name>A0ABS9Z6F0_9HYPH</name>
<evidence type="ECO:0000256" key="4">
    <source>
        <dbReference type="ARBA" id="ARBA00022679"/>
    </source>
</evidence>
<dbReference type="PANTHER" id="PTHR30606:SF10">
    <property type="entry name" value="PHOSPHATIDYLINOSITOL MANNOSIDE ACYLTRANSFERASE"/>
    <property type="match status" value="1"/>
</dbReference>
<gene>
    <name evidence="7" type="ORF">K2U94_10760</name>
</gene>
<comment type="caution">
    <text evidence="7">The sequence shown here is derived from an EMBL/GenBank/DDBJ whole genome shotgun (WGS) entry which is preliminary data.</text>
</comment>
<reference evidence="7" key="1">
    <citation type="journal article" date="2022" name="ISME J.">
        <title>Identification of active gaseous-alkane degraders at natural gas seeps.</title>
        <authorList>
            <person name="Farhan Ul Haque M."/>
            <person name="Hernandez M."/>
            <person name="Crombie A.T."/>
            <person name="Murrell J.C."/>
        </authorList>
    </citation>
    <scope>NUCLEOTIDE SEQUENCE</scope>
    <source>
        <strain evidence="7">PC2</strain>
    </source>
</reference>
<evidence type="ECO:0000256" key="6">
    <source>
        <dbReference type="ARBA" id="ARBA00023315"/>
    </source>
</evidence>
<evidence type="ECO:0000313" key="8">
    <source>
        <dbReference type="Proteomes" id="UP001139104"/>
    </source>
</evidence>
<keyword evidence="3" id="KW-0997">Cell inner membrane</keyword>
<dbReference type="Proteomes" id="UP001139104">
    <property type="component" value="Unassembled WGS sequence"/>
</dbReference>
<dbReference type="InterPro" id="IPR004960">
    <property type="entry name" value="LipA_acyltrans"/>
</dbReference>
<evidence type="ECO:0000256" key="2">
    <source>
        <dbReference type="ARBA" id="ARBA00022475"/>
    </source>
</evidence>